<name>I0K2X6_9BACT</name>
<reference evidence="2 3" key="1">
    <citation type="journal article" date="2012" name="J. Bacteriol.">
        <title>Genome Sequence of Fibrella aestuarina BUZ 2T, a Filamentous Marine Bacterium.</title>
        <authorList>
            <person name="Filippini M."/>
            <person name="Qi W."/>
            <person name="Blom J."/>
            <person name="Goesmann A."/>
            <person name="Smits T.H."/>
            <person name="Bagheri H.C."/>
        </authorList>
    </citation>
    <scope>NUCLEOTIDE SEQUENCE [LARGE SCALE GENOMIC DNA]</scope>
    <source>
        <strain evidence="3">BUZ 2T</strain>
    </source>
</reference>
<dbReference type="PANTHER" id="PTHR43861">
    <property type="entry name" value="TRANS-ACONITATE 2-METHYLTRANSFERASE-RELATED"/>
    <property type="match status" value="1"/>
</dbReference>
<dbReference type="AlphaFoldDB" id="I0K2X6"/>
<dbReference type="InterPro" id="IPR029063">
    <property type="entry name" value="SAM-dependent_MTases_sf"/>
</dbReference>
<dbReference type="OrthoDB" id="2370471at2"/>
<dbReference type="GO" id="GO:0008168">
    <property type="term" value="F:methyltransferase activity"/>
    <property type="evidence" value="ECO:0007669"/>
    <property type="project" value="UniProtKB-KW"/>
</dbReference>
<keyword evidence="2" id="KW-0489">Methyltransferase</keyword>
<dbReference type="RefSeq" id="WP_015329579.1">
    <property type="nucleotide sequence ID" value="NC_020054.1"/>
</dbReference>
<dbReference type="CDD" id="cd02440">
    <property type="entry name" value="AdoMet_MTases"/>
    <property type="match status" value="1"/>
</dbReference>
<gene>
    <name evidence="2" type="primary">ubiG1</name>
    <name evidence="2" type="ORF">FAES_0468</name>
</gene>
<dbReference type="Pfam" id="PF13489">
    <property type="entry name" value="Methyltransf_23"/>
    <property type="match status" value="1"/>
</dbReference>
<dbReference type="eggNOG" id="COG2227">
    <property type="taxonomic scope" value="Bacteria"/>
</dbReference>
<dbReference type="Gene3D" id="3.40.50.150">
    <property type="entry name" value="Vaccinia Virus protein VP39"/>
    <property type="match status" value="1"/>
</dbReference>
<dbReference type="SUPFAM" id="SSF53335">
    <property type="entry name" value="S-adenosyl-L-methionine-dependent methyltransferases"/>
    <property type="match status" value="1"/>
</dbReference>
<dbReference type="STRING" id="1166018.FAES_0468"/>
<accession>I0K2X6</accession>
<dbReference type="KEGG" id="fae:FAES_0468"/>
<keyword evidence="3" id="KW-1185">Reference proteome</keyword>
<evidence type="ECO:0000313" key="2">
    <source>
        <dbReference type="EMBL" id="CCG98479.1"/>
    </source>
</evidence>
<protein>
    <submittedName>
        <fullName evidence="2">Type 12 methyltransferase</fullName>
        <ecNumber evidence="2">2.1.1.-</ecNumber>
    </submittedName>
</protein>
<proteinExistence type="predicted"/>
<organism evidence="2 3">
    <name type="scientific">Fibrella aestuarina BUZ 2</name>
    <dbReference type="NCBI Taxonomy" id="1166018"/>
    <lineage>
        <taxon>Bacteria</taxon>
        <taxon>Pseudomonadati</taxon>
        <taxon>Bacteroidota</taxon>
        <taxon>Cytophagia</taxon>
        <taxon>Cytophagales</taxon>
        <taxon>Spirosomataceae</taxon>
        <taxon>Fibrella</taxon>
    </lineage>
</organism>
<evidence type="ECO:0000313" key="3">
    <source>
        <dbReference type="Proteomes" id="UP000011058"/>
    </source>
</evidence>
<dbReference type="GO" id="GO:0032259">
    <property type="term" value="P:methylation"/>
    <property type="evidence" value="ECO:0007669"/>
    <property type="project" value="UniProtKB-KW"/>
</dbReference>
<keyword evidence="1 2" id="KW-0808">Transferase</keyword>
<dbReference type="EMBL" id="HE796683">
    <property type="protein sequence ID" value="CCG98479.1"/>
    <property type="molecule type" value="Genomic_DNA"/>
</dbReference>
<dbReference type="PATRIC" id="fig|1166018.3.peg.475"/>
<dbReference type="PANTHER" id="PTHR43861:SF3">
    <property type="entry name" value="PUTATIVE (AFU_ORTHOLOGUE AFUA_2G14390)-RELATED"/>
    <property type="match status" value="1"/>
</dbReference>
<dbReference type="HOGENOM" id="CLU_068669_1_0_10"/>
<sequence length="293" mass="33059">MEELTTCPVCGGGAFTPYITCQDHLVSQQPFQIQRCEQCQLLFTNPRPTPDTIGSYYKSDAYISHDDTRQGLMDTVYRMVRSYTLQEKEKLIRRLAGRVGAMLDYGCGTGAFLAQCQEKGWTITGYEPDPDARRLAEQRTQTTVLKDLNDIQAVASLDVITLWHVLEHVPDLHSTLARLASSLRSGGALVIAVPNPESVDAKQYETNWAAYDVPRHLYHFTPKVLKALLGKHGLTLEQQLPMRFDAYYIAMLSTQHRDGKTNYLESLQQGWRSNASASRTGNYSSLTYVFRKP</sequence>
<dbReference type="EC" id="2.1.1.-" evidence="2"/>
<dbReference type="Proteomes" id="UP000011058">
    <property type="component" value="Chromosome"/>
</dbReference>
<evidence type="ECO:0000256" key="1">
    <source>
        <dbReference type="ARBA" id="ARBA00022679"/>
    </source>
</evidence>